<dbReference type="GO" id="GO:0005198">
    <property type="term" value="F:structural molecule activity"/>
    <property type="evidence" value="ECO:0007669"/>
    <property type="project" value="TreeGrafter"/>
</dbReference>
<dbReference type="Proteomes" id="UP000323506">
    <property type="component" value="Chromosome D12"/>
</dbReference>
<gene>
    <name evidence="1" type="ORF">ES288_D12G049400v1</name>
</gene>
<reference evidence="1 2" key="1">
    <citation type="submission" date="2019-06" db="EMBL/GenBank/DDBJ databases">
        <title>WGS assembly of Gossypium darwinii.</title>
        <authorList>
            <person name="Chen Z.J."/>
            <person name="Sreedasyam A."/>
            <person name="Ando A."/>
            <person name="Song Q."/>
            <person name="De L."/>
            <person name="Hulse-Kemp A."/>
            <person name="Ding M."/>
            <person name="Ye W."/>
            <person name="Kirkbride R."/>
            <person name="Jenkins J."/>
            <person name="Plott C."/>
            <person name="Lovell J."/>
            <person name="Lin Y.-M."/>
            <person name="Vaughn R."/>
            <person name="Liu B."/>
            <person name="Li W."/>
            <person name="Simpson S."/>
            <person name="Scheffler B."/>
            <person name="Saski C."/>
            <person name="Grover C."/>
            <person name="Hu G."/>
            <person name="Conover J."/>
            <person name="Carlson J."/>
            <person name="Shu S."/>
            <person name="Boston L."/>
            <person name="Williams M."/>
            <person name="Peterson D."/>
            <person name="Mcgee K."/>
            <person name="Jones D."/>
            <person name="Wendel J."/>
            <person name="Stelly D."/>
            <person name="Grimwood J."/>
            <person name="Schmutz J."/>
        </authorList>
    </citation>
    <scope>NUCLEOTIDE SEQUENCE [LARGE SCALE GENOMIC DNA]</scope>
    <source>
        <strain evidence="1">1808015.09</strain>
    </source>
</reference>
<evidence type="ECO:0000313" key="2">
    <source>
        <dbReference type="Proteomes" id="UP000323506"/>
    </source>
</evidence>
<keyword evidence="2" id="KW-1185">Reference proteome</keyword>
<name>A0A5D2A4P2_GOSDA</name>
<dbReference type="InterPro" id="IPR008570">
    <property type="entry name" value="ESCRT-II_cplx_Vps25-sub"/>
</dbReference>
<proteinExistence type="predicted"/>
<dbReference type="EMBL" id="CM017712">
    <property type="protein sequence ID" value="TYG39864.1"/>
    <property type="molecule type" value="Genomic_DNA"/>
</dbReference>
<dbReference type="AlphaFoldDB" id="A0A5D2A4P2"/>
<dbReference type="GO" id="GO:0042803">
    <property type="term" value="F:protein homodimerization activity"/>
    <property type="evidence" value="ECO:0007669"/>
    <property type="project" value="TreeGrafter"/>
</dbReference>
<protein>
    <submittedName>
        <fullName evidence="1">Uncharacterized protein</fullName>
    </submittedName>
</protein>
<dbReference type="GO" id="GO:0000814">
    <property type="term" value="C:ESCRT II complex"/>
    <property type="evidence" value="ECO:0007669"/>
    <property type="project" value="InterPro"/>
</dbReference>
<sequence length="63" mass="7387">MMFVIMLEEEFPIFSNSVIERMLNHEAREAFLSALVAEGLYRLCWLTNTSVYTSTSLIHWKLC</sequence>
<evidence type="ECO:0000313" key="1">
    <source>
        <dbReference type="EMBL" id="TYG39864.1"/>
    </source>
</evidence>
<accession>A0A5D2A4P2</accession>
<dbReference type="GO" id="GO:0043328">
    <property type="term" value="P:protein transport to vacuole involved in ubiquitin-dependent protein catabolic process via the multivesicular body sorting pathway"/>
    <property type="evidence" value="ECO:0007669"/>
    <property type="project" value="TreeGrafter"/>
</dbReference>
<organism evidence="1 2">
    <name type="scientific">Gossypium darwinii</name>
    <name type="common">Darwin's cotton</name>
    <name type="synonym">Gossypium barbadense var. darwinii</name>
    <dbReference type="NCBI Taxonomy" id="34276"/>
    <lineage>
        <taxon>Eukaryota</taxon>
        <taxon>Viridiplantae</taxon>
        <taxon>Streptophyta</taxon>
        <taxon>Embryophyta</taxon>
        <taxon>Tracheophyta</taxon>
        <taxon>Spermatophyta</taxon>
        <taxon>Magnoliopsida</taxon>
        <taxon>eudicotyledons</taxon>
        <taxon>Gunneridae</taxon>
        <taxon>Pentapetalae</taxon>
        <taxon>rosids</taxon>
        <taxon>malvids</taxon>
        <taxon>Malvales</taxon>
        <taxon>Malvaceae</taxon>
        <taxon>Malvoideae</taxon>
        <taxon>Gossypium</taxon>
    </lineage>
</organism>
<dbReference type="PANTHER" id="PTHR13149">
    <property type="entry name" value="VACUOLAR PROTEIN SORTING-ASSOCIATED PROTEIN VPS25"/>
    <property type="match status" value="1"/>
</dbReference>
<dbReference type="PANTHER" id="PTHR13149:SF0">
    <property type="entry name" value="VACUOLAR PROTEIN-SORTING-ASSOCIATED PROTEIN 25"/>
    <property type="match status" value="1"/>
</dbReference>